<dbReference type="NCBIfam" id="TIGR01131">
    <property type="entry name" value="ATP_synt_6_or_A"/>
    <property type="match status" value="1"/>
</dbReference>
<dbReference type="InterPro" id="IPR023011">
    <property type="entry name" value="ATP_synth_F0_asu_AS"/>
</dbReference>
<dbReference type="GeneID" id="40866326"/>
<reference evidence="13" key="1">
    <citation type="journal article" date="2019" name="Mitochondrial DNA Part B Resour">
        <title>Complete mitochondrial genome of the deep-water epibiotic stalked barnacle, Glyptelasma annandalei (Cirripedia, Lepadiformes, Poecilasmatidae).</title>
        <authorList>
            <person name="Kim R.-O."/>
            <person name="Chan B.K.K."/>
            <person name="Hou B.K."/>
            <person name="Ju S.-J."/>
            <person name="Kim S.-J."/>
        </authorList>
    </citation>
    <scope>NUCLEOTIDE SEQUENCE</scope>
</reference>
<dbReference type="Gene3D" id="1.20.120.220">
    <property type="entry name" value="ATP synthase, F0 complex, subunit A"/>
    <property type="match status" value="1"/>
</dbReference>
<evidence type="ECO:0000256" key="4">
    <source>
        <dbReference type="ARBA" id="ARBA00022547"/>
    </source>
</evidence>
<evidence type="ECO:0000256" key="8">
    <source>
        <dbReference type="ARBA" id="ARBA00023065"/>
    </source>
</evidence>
<dbReference type="PRINTS" id="PR00123">
    <property type="entry name" value="ATPASEA"/>
</dbReference>
<feature type="transmembrane region" description="Helical" evidence="12">
    <location>
        <begin position="97"/>
        <end position="117"/>
    </location>
</feature>
<feature type="transmembrane region" description="Helical" evidence="12">
    <location>
        <begin position="20"/>
        <end position="38"/>
    </location>
</feature>
<evidence type="ECO:0000256" key="11">
    <source>
        <dbReference type="RuleBase" id="RU004450"/>
    </source>
</evidence>
<dbReference type="RefSeq" id="YP_009675551.1">
    <property type="nucleotide sequence ID" value="NC_043898.1"/>
</dbReference>
<organism evidence="13">
    <name type="scientific">Glyptelasma annandalei</name>
    <dbReference type="NCBI Taxonomy" id="2590147"/>
    <lineage>
        <taxon>Eukaryota</taxon>
        <taxon>Metazoa</taxon>
        <taxon>Ecdysozoa</taxon>
        <taxon>Arthropoda</taxon>
        <taxon>Crustacea</taxon>
        <taxon>Multicrustacea</taxon>
        <taxon>Cirripedia</taxon>
        <taxon>Thoracica</taxon>
        <taxon>Thoracicalcarea</taxon>
        <taxon>Scalpellomorpha</taxon>
        <taxon>Lepadoidea</taxon>
        <taxon>Poecilasmatidae</taxon>
        <taxon>Glyptelasma</taxon>
    </lineage>
</organism>
<dbReference type="EMBL" id="MH891848">
    <property type="protein sequence ID" value="QDD68301.1"/>
    <property type="molecule type" value="Genomic_DNA"/>
</dbReference>
<name>A0A4Y5UZ49_9CRUS</name>
<dbReference type="PROSITE" id="PS00449">
    <property type="entry name" value="ATPASE_A"/>
    <property type="match status" value="1"/>
</dbReference>
<comment type="subcellular location">
    <subcellularLocation>
        <location evidence="1">Membrane</location>
        <topology evidence="1">Multi-pass membrane protein</topology>
    </subcellularLocation>
    <subcellularLocation>
        <location evidence="11">Mitochondrion inner membrane</location>
        <topology evidence="11">Multi-pass membrane protein</topology>
    </subcellularLocation>
</comment>
<dbReference type="InterPro" id="IPR035908">
    <property type="entry name" value="F0_ATP_A_sf"/>
</dbReference>
<keyword evidence="6" id="KW-0375">Hydrogen ion transport</keyword>
<evidence type="ECO:0000256" key="5">
    <source>
        <dbReference type="ARBA" id="ARBA00022692"/>
    </source>
</evidence>
<accession>A0A4Y5UZ49</accession>
<dbReference type="Pfam" id="PF00119">
    <property type="entry name" value="ATP-synt_A"/>
    <property type="match status" value="1"/>
</dbReference>
<evidence type="ECO:0000256" key="2">
    <source>
        <dbReference type="ARBA" id="ARBA00006810"/>
    </source>
</evidence>
<proteinExistence type="inferred from homology"/>
<evidence type="ECO:0000256" key="1">
    <source>
        <dbReference type="ARBA" id="ARBA00004141"/>
    </source>
</evidence>
<evidence type="ECO:0000256" key="7">
    <source>
        <dbReference type="ARBA" id="ARBA00022989"/>
    </source>
</evidence>
<evidence type="ECO:0000256" key="12">
    <source>
        <dbReference type="SAM" id="Phobius"/>
    </source>
</evidence>
<dbReference type="GO" id="GO:0005743">
    <property type="term" value="C:mitochondrial inner membrane"/>
    <property type="evidence" value="ECO:0007669"/>
    <property type="project" value="UniProtKB-SubCell"/>
</dbReference>
<dbReference type="CTD" id="4508"/>
<dbReference type="GO" id="GO:0046933">
    <property type="term" value="F:proton-transporting ATP synthase activity, rotational mechanism"/>
    <property type="evidence" value="ECO:0007669"/>
    <property type="project" value="TreeGrafter"/>
</dbReference>
<keyword evidence="4" id="KW-0138">CF(0)</keyword>
<feature type="transmembrane region" description="Helical" evidence="12">
    <location>
        <begin position="124"/>
        <end position="143"/>
    </location>
</feature>
<keyword evidence="13" id="KW-0496">Mitochondrion</keyword>
<dbReference type="InterPro" id="IPR045083">
    <property type="entry name" value="ATP_synth_F0_asu_bact/mt"/>
</dbReference>
<protein>
    <recommendedName>
        <fullName evidence="11">ATP synthase subunit a</fullName>
    </recommendedName>
</protein>
<dbReference type="PANTHER" id="PTHR11410">
    <property type="entry name" value="ATP SYNTHASE SUBUNIT A"/>
    <property type="match status" value="1"/>
</dbReference>
<feature type="transmembrane region" description="Helical" evidence="12">
    <location>
        <begin position="68"/>
        <end position="91"/>
    </location>
</feature>
<evidence type="ECO:0000256" key="10">
    <source>
        <dbReference type="ARBA" id="ARBA00023310"/>
    </source>
</evidence>
<keyword evidence="3" id="KW-0813">Transport</keyword>
<dbReference type="GO" id="GO:0045259">
    <property type="term" value="C:proton-transporting ATP synthase complex"/>
    <property type="evidence" value="ECO:0007669"/>
    <property type="project" value="UniProtKB-KW"/>
</dbReference>
<keyword evidence="7 12" id="KW-1133">Transmembrane helix</keyword>
<feature type="transmembrane region" description="Helical" evidence="12">
    <location>
        <begin position="193"/>
        <end position="218"/>
    </location>
</feature>
<geneLocation type="mitochondrion" evidence="13"/>
<sequence>MMTNLFSSFDPMSSNFNIQMNWLSSLIFIMVIYPVFWLSSSKSMFLINDVLSYVQKEFIPLFKSFKNLIFFITLFLFILVNNLFGLMPYTFTSTSHLAMSLAMALTLWVAFMLYGWVNNSKHMFAHLVPLGTPVILMPFMVLIETISNIIRPITLSVRLAANLTAGHLLLILLGESMVGAKIIIIMSVTMAQFILLTLEAAVAIIQSYVFATLSVLYASEV</sequence>
<dbReference type="AlphaFoldDB" id="A0A4Y5UZ49"/>
<dbReference type="CDD" id="cd00310">
    <property type="entry name" value="ATP-synt_Fo_a_6"/>
    <property type="match status" value="1"/>
</dbReference>
<comment type="similarity">
    <text evidence="2">Belongs to the ATPase A chain family.</text>
</comment>
<keyword evidence="9 12" id="KW-0472">Membrane</keyword>
<evidence type="ECO:0000256" key="9">
    <source>
        <dbReference type="ARBA" id="ARBA00023136"/>
    </source>
</evidence>
<dbReference type="InterPro" id="IPR000568">
    <property type="entry name" value="ATP_synth_F0_asu"/>
</dbReference>
<evidence type="ECO:0000256" key="6">
    <source>
        <dbReference type="ARBA" id="ARBA00022781"/>
    </source>
</evidence>
<dbReference type="SUPFAM" id="SSF81336">
    <property type="entry name" value="F1F0 ATP synthase subunit A"/>
    <property type="match status" value="1"/>
</dbReference>
<keyword evidence="5 12" id="KW-0812">Transmembrane</keyword>
<dbReference type="PANTHER" id="PTHR11410:SF0">
    <property type="entry name" value="ATP SYNTHASE SUBUNIT A"/>
    <property type="match status" value="1"/>
</dbReference>
<gene>
    <name evidence="13" type="primary">ATP6</name>
</gene>
<evidence type="ECO:0000256" key="3">
    <source>
        <dbReference type="ARBA" id="ARBA00022448"/>
    </source>
</evidence>
<keyword evidence="10" id="KW-0066">ATP synthesis</keyword>
<keyword evidence="8" id="KW-0406">Ion transport</keyword>
<evidence type="ECO:0000313" key="13">
    <source>
        <dbReference type="EMBL" id="QDD68301.1"/>
    </source>
</evidence>